<feature type="transmembrane region" description="Helical" evidence="1">
    <location>
        <begin position="53"/>
        <end position="76"/>
    </location>
</feature>
<reference evidence="2" key="1">
    <citation type="submission" date="2020-10" db="EMBL/GenBank/DDBJ databases">
        <title>Whole-genome sequence of Luteibacter sp. EIF3.</title>
        <authorList>
            <person name="Friedrich I."/>
            <person name="Hertel R."/>
            <person name="Daniel R."/>
        </authorList>
    </citation>
    <scope>NUCLEOTIDE SEQUENCE</scope>
    <source>
        <strain evidence="2">EIF3</strain>
    </source>
</reference>
<keyword evidence="1" id="KW-0472">Membrane</keyword>
<dbReference type="Proteomes" id="UP001056681">
    <property type="component" value="Chromosome"/>
</dbReference>
<evidence type="ECO:0000313" key="3">
    <source>
        <dbReference type="Proteomes" id="UP001056681"/>
    </source>
</evidence>
<evidence type="ECO:0000313" key="2">
    <source>
        <dbReference type="EMBL" id="URL59878.1"/>
    </source>
</evidence>
<keyword evidence="3" id="KW-1185">Reference proteome</keyword>
<evidence type="ECO:0000256" key="1">
    <source>
        <dbReference type="SAM" id="Phobius"/>
    </source>
</evidence>
<sequence length="165" mass="17698">MRFVLDFRAAVRFTVAFFAVVFFADDFRAVAPPARLRVADFFAAVPDERFFDAARLSCAAFFFVALLAVFEGLAFTPARRAFDNPMAIACFAERAPCLPSRTCSISSCTNSPAWVEADFPSRLSFFALATVFFSGMSGLLCAVDQGTRIAKASGVSLGGSPSPSG</sequence>
<keyword evidence="1" id="KW-0812">Transmembrane</keyword>
<organism evidence="2 3">
    <name type="scientific">Luteibacter flocculans</name>
    <dbReference type="NCBI Taxonomy" id="2780091"/>
    <lineage>
        <taxon>Bacteria</taxon>
        <taxon>Pseudomonadati</taxon>
        <taxon>Pseudomonadota</taxon>
        <taxon>Gammaproteobacteria</taxon>
        <taxon>Lysobacterales</taxon>
        <taxon>Rhodanobacteraceae</taxon>
        <taxon>Luteibacter</taxon>
    </lineage>
</organism>
<keyword evidence="1" id="KW-1133">Transmembrane helix</keyword>
<dbReference type="EMBL" id="CP063231">
    <property type="protein sequence ID" value="URL59878.1"/>
    <property type="molecule type" value="Genomic_DNA"/>
</dbReference>
<proteinExistence type="predicted"/>
<accession>A0ABY4T7G4</accession>
<name>A0ABY4T7G4_9GAMM</name>
<protein>
    <submittedName>
        <fullName evidence="2">Uncharacterized protein</fullName>
    </submittedName>
</protein>
<gene>
    <name evidence="2" type="ORF">IM816_07255</name>
</gene>